<evidence type="ECO:0000256" key="1">
    <source>
        <dbReference type="SAM" id="MobiDB-lite"/>
    </source>
</evidence>
<comment type="caution">
    <text evidence="3">The sequence shown here is derived from an EMBL/GenBank/DDBJ whole genome shotgun (WGS) entry which is preliminary data.</text>
</comment>
<dbReference type="EMBL" id="CAICTM010000399">
    <property type="protein sequence ID" value="CAB9509690.1"/>
    <property type="molecule type" value="Genomic_DNA"/>
</dbReference>
<gene>
    <name evidence="3" type="ORF">SEMRO_400_G135200.1</name>
</gene>
<keyword evidence="2" id="KW-0732">Signal</keyword>
<accession>A0A9N8DZZ2</accession>
<dbReference type="Proteomes" id="UP001153069">
    <property type="component" value="Unassembled WGS sequence"/>
</dbReference>
<dbReference type="OrthoDB" id="42678at2759"/>
<sequence>MMKMEFKFLTLLILNVPTLVSAANSCACLAQDLSFTINCDDTATMLTALNDLKTSACATACTSDECVKNYYIMQSHHDYCPEAGIPQEIEDGFHDFDDSCTPCKIQRKPTEGAPPCPTPNCEDNSGNDAYTKLVDSGCGTDCSSDICRDAFFTVRAAHDTCPHDTLSRAAEEGLHDLEIPCANQICNPGEEDQITCKEEDEHELEDHGEEETTSEETPASGAFRPVTAGAGLMGFIMMWA</sequence>
<protein>
    <submittedName>
        <fullName evidence="3">Uncharacterized protein</fullName>
    </submittedName>
</protein>
<feature type="region of interest" description="Disordered" evidence="1">
    <location>
        <begin position="199"/>
        <end position="225"/>
    </location>
</feature>
<dbReference type="AlphaFoldDB" id="A0A9N8DZZ2"/>
<feature type="signal peptide" evidence="2">
    <location>
        <begin position="1"/>
        <end position="22"/>
    </location>
</feature>
<evidence type="ECO:0000256" key="2">
    <source>
        <dbReference type="SAM" id="SignalP"/>
    </source>
</evidence>
<keyword evidence="4" id="KW-1185">Reference proteome</keyword>
<evidence type="ECO:0000313" key="3">
    <source>
        <dbReference type="EMBL" id="CAB9509690.1"/>
    </source>
</evidence>
<feature type="chain" id="PRO_5040474049" evidence="2">
    <location>
        <begin position="23"/>
        <end position="240"/>
    </location>
</feature>
<proteinExistence type="predicted"/>
<name>A0A9N8DZZ2_9STRA</name>
<reference evidence="3" key="1">
    <citation type="submission" date="2020-06" db="EMBL/GenBank/DDBJ databases">
        <authorList>
            <consortium name="Plant Systems Biology data submission"/>
        </authorList>
    </citation>
    <scope>NUCLEOTIDE SEQUENCE</scope>
    <source>
        <strain evidence="3">D6</strain>
    </source>
</reference>
<feature type="compositionally biased region" description="Acidic residues" evidence="1">
    <location>
        <begin position="200"/>
        <end position="214"/>
    </location>
</feature>
<organism evidence="3 4">
    <name type="scientific">Seminavis robusta</name>
    <dbReference type="NCBI Taxonomy" id="568900"/>
    <lineage>
        <taxon>Eukaryota</taxon>
        <taxon>Sar</taxon>
        <taxon>Stramenopiles</taxon>
        <taxon>Ochrophyta</taxon>
        <taxon>Bacillariophyta</taxon>
        <taxon>Bacillariophyceae</taxon>
        <taxon>Bacillariophycidae</taxon>
        <taxon>Naviculales</taxon>
        <taxon>Naviculaceae</taxon>
        <taxon>Seminavis</taxon>
    </lineage>
</organism>
<evidence type="ECO:0000313" key="4">
    <source>
        <dbReference type="Proteomes" id="UP001153069"/>
    </source>
</evidence>